<dbReference type="EMBL" id="CBHH010000053">
    <property type="protein sequence ID" value="CDD58083.1"/>
    <property type="molecule type" value="Genomic_DNA"/>
</dbReference>
<dbReference type="InterPro" id="IPR036938">
    <property type="entry name" value="PAP2/HPO_sf"/>
</dbReference>
<reference evidence="3" key="1">
    <citation type="submission" date="2012-11" db="EMBL/GenBank/DDBJ databases">
        <title>Dependencies among metagenomic species, viruses, plasmids and units of genetic variation.</title>
        <authorList>
            <person name="Nielsen H.B."/>
            <person name="Almeida M."/>
            <person name="Juncker A.S."/>
            <person name="Rasmussen S."/>
            <person name="Li J."/>
            <person name="Sunagawa S."/>
            <person name="Plichta D."/>
            <person name="Gautier L."/>
            <person name="Le Chatelier E."/>
            <person name="Peletier E."/>
            <person name="Bonde I."/>
            <person name="Nielsen T."/>
            <person name="Manichanh C."/>
            <person name="Arumugam M."/>
            <person name="Batto J."/>
            <person name="Santos M.B.Q.D."/>
            <person name="Blom N."/>
            <person name="Borruel N."/>
            <person name="Burgdorf K.S."/>
            <person name="Boumezbeur F."/>
            <person name="Casellas F."/>
            <person name="Dore J."/>
            <person name="Guarner F."/>
            <person name="Hansen T."/>
            <person name="Hildebrand F."/>
            <person name="Kaas R.S."/>
            <person name="Kennedy S."/>
            <person name="Kristiansen K."/>
            <person name="Kultima J.R."/>
            <person name="Leonard P."/>
            <person name="Levenez F."/>
            <person name="Lund O."/>
            <person name="Moumen B."/>
            <person name="Le Paslier D."/>
            <person name="Pons N."/>
            <person name="Pedersen O."/>
            <person name="Prifti E."/>
            <person name="Qin J."/>
            <person name="Raes J."/>
            <person name="Tap J."/>
            <person name="Tims S."/>
            <person name="Ussery D.W."/>
            <person name="Yamada T."/>
            <person name="MetaHit consortium"/>
            <person name="Renault P."/>
            <person name="Sicheritz-Ponten T."/>
            <person name="Bork P."/>
            <person name="Wang J."/>
            <person name="Brunak S."/>
            <person name="Ehrlich S.D."/>
        </authorList>
    </citation>
    <scope>NUCLEOTIDE SEQUENCE [LARGE SCALE GENOMIC DNA]</scope>
</reference>
<feature type="transmembrane region" description="Helical" evidence="1">
    <location>
        <begin position="88"/>
        <end position="106"/>
    </location>
</feature>
<proteinExistence type="predicted"/>
<organism evidence="3 4">
    <name type="scientific">Bacteroides pectinophilus CAG:437</name>
    <dbReference type="NCBI Taxonomy" id="1263051"/>
    <lineage>
        <taxon>Bacteria</taxon>
        <taxon>Bacillati</taxon>
        <taxon>Bacillota</taxon>
        <taxon>Clostridia</taxon>
        <taxon>Eubacteriales</taxon>
    </lineage>
</organism>
<dbReference type="SUPFAM" id="SSF48317">
    <property type="entry name" value="Acid phosphatase/Vanadium-dependent haloperoxidase"/>
    <property type="match status" value="1"/>
</dbReference>
<feature type="transmembrane region" description="Helical" evidence="1">
    <location>
        <begin position="12"/>
        <end position="29"/>
    </location>
</feature>
<accession>R7ABC2</accession>
<dbReference type="InterPro" id="IPR000326">
    <property type="entry name" value="PAP2/HPO"/>
</dbReference>
<evidence type="ECO:0000313" key="4">
    <source>
        <dbReference type="Proteomes" id="UP000018141"/>
    </source>
</evidence>
<keyword evidence="1" id="KW-1133">Transmembrane helix</keyword>
<evidence type="ECO:0000256" key="1">
    <source>
        <dbReference type="SAM" id="Phobius"/>
    </source>
</evidence>
<keyword evidence="1" id="KW-0472">Membrane</keyword>
<protein>
    <recommendedName>
        <fullName evidence="2">Phosphatidic acid phosphatase type 2/haloperoxidase domain-containing protein</fullName>
    </recommendedName>
</protein>
<evidence type="ECO:0000313" key="3">
    <source>
        <dbReference type="EMBL" id="CDD58083.1"/>
    </source>
</evidence>
<feature type="transmembrane region" description="Helical" evidence="1">
    <location>
        <begin position="190"/>
        <end position="210"/>
    </location>
</feature>
<keyword evidence="1" id="KW-0812">Transmembrane</keyword>
<dbReference type="Proteomes" id="UP000018141">
    <property type="component" value="Unassembled WGS sequence"/>
</dbReference>
<dbReference type="Pfam" id="PF01569">
    <property type="entry name" value="PAP2"/>
    <property type="match status" value="1"/>
</dbReference>
<sequence>MRFKDFARKHWRIWYVSYIFIYLPWFFAMEHLVTDATPNLHIMHSFVDDMIPFCEYFIIPYGIWFVYIAVSCFFMYFKGTDEEYRRFAWSLIIGMSTCMIICLIYPNGVDMRPASLEHNNICARIIKLLWATDTSTNVFPSIHVYNSLAIHIGLVRSKALENNKGLKALSLVTCILICMSTLFLKQHSFIDVLGACVLMTIIYYFIYVPAEERRLSFRRA</sequence>
<feature type="domain" description="Phosphatidic acid phosphatase type 2/haloperoxidase" evidence="2">
    <location>
        <begin position="89"/>
        <end position="208"/>
    </location>
</feature>
<dbReference type="AlphaFoldDB" id="R7ABC2"/>
<feature type="transmembrane region" description="Helical" evidence="1">
    <location>
        <begin position="56"/>
        <end position="76"/>
    </location>
</feature>
<gene>
    <name evidence="3" type="ORF">BN656_01931</name>
</gene>
<evidence type="ECO:0000259" key="2">
    <source>
        <dbReference type="Pfam" id="PF01569"/>
    </source>
</evidence>
<comment type="caution">
    <text evidence="3">The sequence shown here is derived from an EMBL/GenBank/DDBJ whole genome shotgun (WGS) entry which is preliminary data.</text>
</comment>
<name>R7ABC2_9FIRM</name>